<proteinExistence type="predicted"/>
<dbReference type="OrthoDB" id="3031538at2759"/>
<dbReference type="InterPro" id="IPR053157">
    <property type="entry name" value="Sterol_Uptake_Regulator"/>
</dbReference>
<evidence type="ECO:0000313" key="3">
    <source>
        <dbReference type="Proteomes" id="UP000008782"/>
    </source>
</evidence>
<dbReference type="RefSeq" id="XP_008094425.1">
    <property type="nucleotide sequence ID" value="XM_008096234.1"/>
</dbReference>
<dbReference type="GeneID" id="24410914"/>
<dbReference type="CDD" id="cd00067">
    <property type="entry name" value="GAL4"/>
    <property type="match status" value="1"/>
</dbReference>
<dbReference type="PANTHER" id="PTHR47784:SF9">
    <property type="entry name" value="ZN(II)2CYS6 TRANSCRIPTION FACTOR (EUROFUNG)"/>
    <property type="match status" value="1"/>
</dbReference>
<dbReference type="InterPro" id="IPR036864">
    <property type="entry name" value="Zn2-C6_fun-type_DNA-bd_sf"/>
</dbReference>
<name>E3QHR7_COLGM</name>
<dbReference type="Gene3D" id="4.10.240.10">
    <property type="entry name" value="Zn(2)-C6 fungal-type DNA-binding domain"/>
    <property type="match status" value="1"/>
</dbReference>
<evidence type="ECO:0000256" key="1">
    <source>
        <dbReference type="ARBA" id="ARBA00023242"/>
    </source>
</evidence>
<dbReference type="eggNOG" id="ENOG502R7Q0">
    <property type="taxonomic scope" value="Eukaryota"/>
</dbReference>
<dbReference type="VEuPathDB" id="FungiDB:GLRG_05549"/>
<reference evidence="3" key="1">
    <citation type="journal article" date="2012" name="Nat. Genet.">
        <title>Lifestyle transitions in plant pathogenic Colletotrichum fungi deciphered by genome and transcriptome analyses.</title>
        <authorList>
            <person name="O'Connell R.J."/>
            <person name="Thon M.R."/>
            <person name="Hacquard S."/>
            <person name="Amyotte S.G."/>
            <person name="Kleemann J."/>
            <person name="Torres M.F."/>
            <person name="Damm U."/>
            <person name="Buiate E.A."/>
            <person name="Epstein L."/>
            <person name="Alkan N."/>
            <person name="Altmueller J."/>
            <person name="Alvarado-Balderrama L."/>
            <person name="Bauser C.A."/>
            <person name="Becker C."/>
            <person name="Birren B.W."/>
            <person name="Chen Z."/>
            <person name="Choi J."/>
            <person name="Crouch J.A."/>
            <person name="Duvick J.P."/>
            <person name="Farman M.A."/>
            <person name="Gan P."/>
            <person name="Heiman D."/>
            <person name="Henrissat B."/>
            <person name="Howard R.J."/>
            <person name="Kabbage M."/>
            <person name="Koch C."/>
            <person name="Kracher B."/>
            <person name="Kubo Y."/>
            <person name="Law A.D."/>
            <person name="Lebrun M.-H."/>
            <person name="Lee Y.-H."/>
            <person name="Miyara I."/>
            <person name="Moore N."/>
            <person name="Neumann U."/>
            <person name="Nordstroem K."/>
            <person name="Panaccione D.G."/>
            <person name="Panstruga R."/>
            <person name="Place M."/>
            <person name="Proctor R.H."/>
            <person name="Prusky D."/>
            <person name="Rech G."/>
            <person name="Reinhardt R."/>
            <person name="Rollins J.A."/>
            <person name="Rounsley S."/>
            <person name="Schardl C.L."/>
            <person name="Schwartz D.C."/>
            <person name="Shenoy N."/>
            <person name="Shirasu K."/>
            <person name="Sikhakolli U.R."/>
            <person name="Stueber K."/>
            <person name="Sukno S.A."/>
            <person name="Sweigard J.A."/>
            <person name="Takano Y."/>
            <person name="Takahara H."/>
            <person name="Trail F."/>
            <person name="van der Does H.C."/>
            <person name="Voll L.M."/>
            <person name="Will I."/>
            <person name="Young S."/>
            <person name="Zeng Q."/>
            <person name="Zhang J."/>
            <person name="Zhou S."/>
            <person name="Dickman M.B."/>
            <person name="Schulze-Lefert P."/>
            <person name="Ver Loren van Themaat E."/>
            <person name="Ma L.-J."/>
            <person name="Vaillancourt L.J."/>
        </authorList>
    </citation>
    <scope>NUCLEOTIDE SEQUENCE [LARGE SCALE GENOMIC DNA]</scope>
    <source>
        <strain evidence="3">M1.001 / M2 / FGSC 10212</strain>
    </source>
</reference>
<evidence type="ECO:0000313" key="2">
    <source>
        <dbReference type="EMBL" id="EFQ30405.1"/>
    </source>
</evidence>
<dbReference type="GO" id="GO:0008270">
    <property type="term" value="F:zinc ion binding"/>
    <property type="evidence" value="ECO:0007669"/>
    <property type="project" value="InterPro"/>
</dbReference>
<accession>E3QHR7</accession>
<dbReference type="EMBL" id="GG697349">
    <property type="protein sequence ID" value="EFQ30405.1"/>
    <property type="molecule type" value="Genomic_DNA"/>
</dbReference>
<evidence type="ECO:0008006" key="4">
    <source>
        <dbReference type="Google" id="ProtNLM"/>
    </source>
</evidence>
<dbReference type="Proteomes" id="UP000008782">
    <property type="component" value="Unassembled WGS sequence"/>
</dbReference>
<protein>
    <recommendedName>
        <fullName evidence="4">Zn(2)-C6 fungal-type domain-containing protein</fullName>
    </recommendedName>
</protein>
<dbReference type="HOGENOM" id="CLU_024934_9_1_1"/>
<dbReference type="STRING" id="645133.E3QHR7"/>
<sequence>MNRFRVLSTKDFNPEVPGYRRQVKHARSTTGCVMCKAKRVKVPLFQTHLHIYWFLTGLQCDEAKPVCARCHRNRRVCRYPQAPADIPALPLHPSSDDEVPGTPSKQLLHHCQAHWADIFPGFDQNEAFLSAFRSSPLVRSVCHAIAASHLRHVHAAQQPYVLAEYSHRAAALDEYKQQLSLTTAQLGQTGVNAMILGAMLFSLLTFPLSPAEHETRVVSSSPWLSRDHDADLGWLTFQAGIGPLMKSVLIYLPRAFQFLISIFSPQVGGTVSPNVGRVPPPVPRLWTRFFNLDEEDLFAQLSTPANASSHASRPPPLASSVRLLVRTTALIRGLEPTLSNSVSYLSFMFKAQRDFRALLLTEHPRAWWLYGYWAGLMRRFPNLWWCRERADRQYAAVKEWLTRADVDTEDREIWEEMMTEYRAAAVYPPPELEMVFPPDEDE</sequence>
<keyword evidence="3" id="KW-1185">Reference proteome</keyword>
<dbReference type="InterPro" id="IPR001138">
    <property type="entry name" value="Zn2Cys6_DnaBD"/>
</dbReference>
<gene>
    <name evidence="2" type="ORF">GLRG_05549</name>
</gene>
<keyword evidence="1" id="KW-0539">Nucleus</keyword>
<organism evidence="3">
    <name type="scientific">Colletotrichum graminicola (strain M1.001 / M2 / FGSC 10212)</name>
    <name type="common">Maize anthracnose fungus</name>
    <name type="synonym">Glomerella graminicola</name>
    <dbReference type="NCBI Taxonomy" id="645133"/>
    <lineage>
        <taxon>Eukaryota</taxon>
        <taxon>Fungi</taxon>
        <taxon>Dikarya</taxon>
        <taxon>Ascomycota</taxon>
        <taxon>Pezizomycotina</taxon>
        <taxon>Sordariomycetes</taxon>
        <taxon>Hypocreomycetidae</taxon>
        <taxon>Glomerellales</taxon>
        <taxon>Glomerellaceae</taxon>
        <taxon>Colletotrichum</taxon>
        <taxon>Colletotrichum graminicola species complex</taxon>
    </lineage>
</organism>
<dbReference type="GO" id="GO:0001228">
    <property type="term" value="F:DNA-binding transcription activator activity, RNA polymerase II-specific"/>
    <property type="evidence" value="ECO:0007669"/>
    <property type="project" value="TreeGrafter"/>
</dbReference>
<dbReference type="PANTHER" id="PTHR47784">
    <property type="entry name" value="STEROL UPTAKE CONTROL PROTEIN 2"/>
    <property type="match status" value="1"/>
</dbReference>
<dbReference type="AlphaFoldDB" id="E3QHR7"/>